<keyword evidence="2" id="KW-1133">Transmembrane helix</keyword>
<dbReference type="Proteomes" id="UP000076842">
    <property type="component" value="Unassembled WGS sequence"/>
</dbReference>
<gene>
    <name evidence="3" type="ORF">CALCODRAFT_74491</name>
</gene>
<feature type="transmembrane region" description="Helical" evidence="2">
    <location>
        <begin position="98"/>
        <end position="118"/>
    </location>
</feature>
<dbReference type="InParanoid" id="A0A165DI31"/>
<keyword evidence="2" id="KW-0812">Transmembrane</keyword>
<feature type="region of interest" description="Disordered" evidence="1">
    <location>
        <begin position="156"/>
        <end position="176"/>
    </location>
</feature>
<evidence type="ECO:0000256" key="2">
    <source>
        <dbReference type="SAM" id="Phobius"/>
    </source>
</evidence>
<sequence>MTPSQIETGLLCYYYTVASRGDGWTANLGCVQLTGYYEPGVTFDITLQGTLISIATAPVVLLNFALLMTVLYIVVPLARQEQGKTGTPLFPVLIRDGVMYFVLAFSSTLLTSLGPIIFSNQPRAVSLGEPWFQTIAPIAANRIFLNLRSVMAKEKSAGTDSSPTPSTVWEATAGTV</sequence>
<dbReference type="EMBL" id="KV424053">
    <property type="protein sequence ID" value="KZT52845.1"/>
    <property type="molecule type" value="Genomic_DNA"/>
</dbReference>
<accession>A0A165DI31</accession>
<dbReference type="AlphaFoldDB" id="A0A165DI31"/>
<organism evidence="3 4">
    <name type="scientific">Calocera cornea HHB12733</name>
    <dbReference type="NCBI Taxonomy" id="1353952"/>
    <lineage>
        <taxon>Eukaryota</taxon>
        <taxon>Fungi</taxon>
        <taxon>Dikarya</taxon>
        <taxon>Basidiomycota</taxon>
        <taxon>Agaricomycotina</taxon>
        <taxon>Dacrymycetes</taxon>
        <taxon>Dacrymycetales</taxon>
        <taxon>Dacrymycetaceae</taxon>
        <taxon>Calocera</taxon>
    </lineage>
</organism>
<protein>
    <submittedName>
        <fullName evidence="3">Uncharacterized protein</fullName>
    </submittedName>
</protein>
<evidence type="ECO:0000313" key="4">
    <source>
        <dbReference type="Proteomes" id="UP000076842"/>
    </source>
</evidence>
<dbReference type="OrthoDB" id="3261349at2759"/>
<feature type="compositionally biased region" description="Polar residues" evidence="1">
    <location>
        <begin position="158"/>
        <end position="176"/>
    </location>
</feature>
<proteinExistence type="predicted"/>
<feature type="transmembrane region" description="Helical" evidence="2">
    <location>
        <begin position="51"/>
        <end position="77"/>
    </location>
</feature>
<keyword evidence="2" id="KW-0472">Membrane</keyword>
<evidence type="ECO:0000313" key="3">
    <source>
        <dbReference type="EMBL" id="KZT52845.1"/>
    </source>
</evidence>
<keyword evidence="4" id="KW-1185">Reference proteome</keyword>
<evidence type="ECO:0000256" key="1">
    <source>
        <dbReference type="SAM" id="MobiDB-lite"/>
    </source>
</evidence>
<reference evidence="3 4" key="1">
    <citation type="journal article" date="2016" name="Mol. Biol. Evol.">
        <title>Comparative Genomics of Early-Diverging Mushroom-Forming Fungi Provides Insights into the Origins of Lignocellulose Decay Capabilities.</title>
        <authorList>
            <person name="Nagy L.G."/>
            <person name="Riley R."/>
            <person name="Tritt A."/>
            <person name="Adam C."/>
            <person name="Daum C."/>
            <person name="Floudas D."/>
            <person name="Sun H."/>
            <person name="Yadav J.S."/>
            <person name="Pangilinan J."/>
            <person name="Larsson K.H."/>
            <person name="Matsuura K."/>
            <person name="Barry K."/>
            <person name="Labutti K."/>
            <person name="Kuo R."/>
            <person name="Ohm R.A."/>
            <person name="Bhattacharya S.S."/>
            <person name="Shirouzu T."/>
            <person name="Yoshinaga Y."/>
            <person name="Martin F.M."/>
            <person name="Grigoriev I.V."/>
            <person name="Hibbett D.S."/>
        </authorList>
    </citation>
    <scope>NUCLEOTIDE SEQUENCE [LARGE SCALE GENOMIC DNA]</scope>
    <source>
        <strain evidence="3 4">HHB12733</strain>
    </source>
</reference>
<name>A0A165DI31_9BASI</name>